<dbReference type="AlphaFoldDB" id="F2EBJ1"/>
<organism evidence="1">
    <name type="scientific">Hordeum vulgare subsp. vulgare</name>
    <name type="common">Domesticated barley</name>
    <dbReference type="NCBI Taxonomy" id="112509"/>
    <lineage>
        <taxon>Eukaryota</taxon>
        <taxon>Viridiplantae</taxon>
        <taxon>Streptophyta</taxon>
        <taxon>Embryophyta</taxon>
        <taxon>Tracheophyta</taxon>
        <taxon>Spermatophyta</taxon>
        <taxon>Magnoliopsida</taxon>
        <taxon>Liliopsida</taxon>
        <taxon>Poales</taxon>
        <taxon>Poaceae</taxon>
        <taxon>BOP clade</taxon>
        <taxon>Pooideae</taxon>
        <taxon>Triticodae</taxon>
        <taxon>Triticeae</taxon>
        <taxon>Hordeinae</taxon>
        <taxon>Hordeum</taxon>
    </lineage>
</organism>
<name>F2EBJ1_HORVV</name>
<sequence length="53" mass="5704">MILVGLAVLHKIGSKCLAESVAETLAICISVAVALSRDAKLNDSRLRYLLLHN</sequence>
<evidence type="ECO:0000313" key="1">
    <source>
        <dbReference type="EMBL" id="BAK04713.1"/>
    </source>
</evidence>
<proteinExistence type="evidence at transcript level"/>
<dbReference type="EMBL" id="AK373516">
    <property type="protein sequence ID" value="BAK04713.1"/>
    <property type="molecule type" value="mRNA"/>
</dbReference>
<reference evidence="1" key="1">
    <citation type="journal article" date="2011" name="Plant Physiol.">
        <title>Comprehensive sequence analysis of 24,783 barley full-length cDNAs derived from 12 clone libraries.</title>
        <authorList>
            <person name="Matsumoto T."/>
            <person name="Tanaka T."/>
            <person name="Sakai H."/>
            <person name="Amano N."/>
            <person name="Kanamori H."/>
            <person name="Kurita K."/>
            <person name="Kikuta A."/>
            <person name="Kamiya K."/>
            <person name="Yamamoto M."/>
            <person name="Ikawa H."/>
            <person name="Fujii N."/>
            <person name="Hori K."/>
            <person name="Itoh T."/>
            <person name="Sato K."/>
        </authorList>
    </citation>
    <scope>NUCLEOTIDE SEQUENCE</scope>
    <source>
        <tissue evidence="1">Seed</tissue>
    </source>
</reference>
<accession>F2EBJ1</accession>
<protein>
    <submittedName>
        <fullName evidence="1">Predicted protein</fullName>
    </submittedName>
</protein>